<organism evidence="2 3">
    <name type="scientific">Bacillus thuringiensis</name>
    <dbReference type="NCBI Taxonomy" id="1428"/>
    <lineage>
        <taxon>Bacteria</taxon>
        <taxon>Bacillati</taxon>
        <taxon>Bacillota</taxon>
        <taxon>Bacilli</taxon>
        <taxon>Bacillales</taxon>
        <taxon>Bacillaceae</taxon>
        <taxon>Bacillus</taxon>
        <taxon>Bacillus cereus group</taxon>
    </lineage>
</organism>
<reference evidence="2 3" key="1">
    <citation type="submission" date="2019-03" db="EMBL/GenBank/DDBJ databases">
        <title>Above-ground endophytic microbial communities from plants in different locations in the United States.</title>
        <authorList>
            <person name="Frank C."/>
        </authorList>
    </citation>
    <scope>NUCLEOTIDE SEQUENCE [LARGE SCALE GENOMIC DNA]</scope>
    <source>
        <strain evidence="2 3">LP_2_YM</strain>
    </source>
</reference>
<comment type="caution">
    <text evidence="2">The sequence shown here is derived from an EMBL/GenBank/DDBJ whole genome shotgun (WGS) entry which is preliminary data.</text>
</comment>
<dbReference type="Pfam" id="PF13524">
    <property type="entry name" value="Glyco_trans_1_2"/>
    <property type="match status" value="1"/>
</dbReference>
<gene>
    <name evidence="2" type="ORF">EC910_117151</name>
</gene>
<dbReference type="AlphaFoldDB" id="A0A4R4B9I1"/>
<feature type="domain" description="Spore protein YkvP/CgeB glycosyl transferase-like" evidence="1">
    <location>
        <begin position="163"/>
        <end position="321"/>
    </location>
</feature>
<sequence length="335" mass="38656">MKDNTPKKILFIQSGIPFYYPMIEEAILNSLQKVNSNTIMVNPEEAIKTALKVQPDFILVLSGLSGEFNSVMPVLKSAGFTTGLWLTDDPYYTDVTQNLVPYYDYIFTQDLNCIKFYRALGCNNVFHLPLAANQDVFKPSYKGDTYKYDLSFIGTAFENRLTFVDSISEYLAEKNIKIVGFGWEKLKNYERLKDKIQLLPLAKYEDALQFYVSTKININLHRSPNDQELNCNAANIQAYSVNNRTFEINAVGSFQLTDIRPDVAKHYIPGVEIETFNSAPEFIQKAEYYLEHVQERKQIAKNGLDRTLRHHTYDRRILQLLSYINFIGVKMESNH</sequence>
<accession>A0A4R4B9I1</accession>
<proteinExistence type="predicted"/>
<dbReference type="Proteomes" id="UP000295285">
    <property type="component" value="Unassembled WGS sequence"/>
</dbReference>
<evidence type="ECO:0000259" key="1">
    <source>
        <dbReference type="Pfam" id="PF13524"/>
    </source>
</evidence>
<name>A0A4R4B9I1_BACTU</name>
<dbReference type="InterPro" id="IPR055259">
    <property type="entry name" value="YkvP/CgeB_Glyco_trans-like"/>
</dbReference>
<evidence type="ECO:0000313" key="2">
    <source>
        <dbReference type="EMBL" id="TCW50425.1"/>
    </source>
</evidence>
<evidence type="ECO:0000313" key="3">
    <source>
        <dbReference type="Proteomes" id="UP000295285"/>
    </source>
</evidence>
<dbReference type="EMBL" id="SMDG01000017">
    <property type="protein sequence ID" value="TCW50425.1"/>
    <property type="molecule type" value="Genomic_DNA"/>
</dbReference>
<dbReference type="RefSeq" id="WP_131934431.1">
    <property type="nucleotide sequence ID" value="NZ_SMDF01000017.1"/>
</dbReference>
<protein>
    <submittedName>
        <fullName evidence="2">Spore maturation protein CgeB</fullName>
    </submittedName>
</protein>